<dbReference type="EMBL" id="PDCK01000043">
    <property type="protein sequence ID" value="PRQ35536.1"/>
    <property type="molecule type" value="Genomic_DNA"/>
</dbReference>
<accession>A0A2P6QMY3</accession>
<evidence type="ECO:0000313" key="2">
    <source>
        <dbReference type="EMBL" id="PRQ35536.1"/>
    </source>
</evidence>
<name>A0A2P6QMY3_ROSCH</name>
<dbReference type="Pfam" id="PF22936">
    <property type="entry name" value="Pol_BBD"/>
    <property type="match status" value="1"/>
</dbReference>
<feature type="domain" description="Retrovirus-related Pol polyprotein from transposon TNT 1-94-like beta-barrel" evidence="1">
    <location>
        <begin position="11"/>
        <end position="84"/>
    </location>
</feature>
<proteinExistence type="predicted"/>
<reference evidence="2 3" key="1">
    <citation type="journal article" date="2018" name="Nat. Genet.">
        <title>The Rosa genome provides new insights in the design of modern roses.</title>
        <authorList>
            <person name="Bendahmane M."/>
        </authorList>
    </citation>
    <scope>NUCLEOTIDE SEQUENCE [LARGE SCALE GENOMIC DNA]</scope>
    <source>
        <strain evidence="3">cv. Old Blush</strain>
    </source>
</reference>
<dbReference type="Gramene" id="PRQ35536">
    <property type="protein sequence ID" value="PRQ35536"/>
    <property type="gene ID" value="RchiOBHm_Chr5g0081101"/>
</dbReference>
<protein>
    <recommendedName>
        <fullName evidence="1">Retrovirus-related Pol polyprotein from transposon TNT 1-94-like beta-barrel domain-containing protein</fullName>
    </recommendedName>
</protein>
<gene>
    <name evidence="2" type="ORF">RchiOBHm_Chr5g0081101</name>
</gene>
<comment type="caution">
    <text evidence="2">The sequence shown here is derived from an EMBL/GenBank/DDBJ whole genome shotgun (WGS) entry which is preliminary data.</text>
</comment>
<dbReference type="Proteomes" id="UP000238479">
    <property type="component" value="Chromosome 5"/>
</dbReference>
<dbReference type="OMA" id="ADSWLWC"/>
<keyword evidence="3" id="KW-1185">Reference proteome</keyword>
<dbReference type="InterPro" id="IPR054722">
    <property type="entry name" value="PolX-like_BBD"/>
</dbReference>
<organism evidence="2 3">
    <name type="scientific">Rosa chinensis</name>
    <name type="common">China rose</name>
    <dbReference type="NCBI Taxonomy" id="74649"/>
    <lineage>
        <taxon>Eukaryota</taxon>
        <taxon>Viridiplantae</taxon>
        <taxon>Streptophyta</taxon>
        <taxon>Embryophyta</taxon>
        <taxon>Tracheophyta</taxon>
        <taxon>Spermatophyta</taxon>
        <taxon>Magnoliopsida</taxon>
        <taxon>eudicotyledons</taxon>
        <taxon>Gunneridae</taxon>
        <taxon>Pentapetalae</taxon>
        <taxon>rosids</taxon>
        <taxon>fabids</taxon>
        <taxon>Rosales</taxon>
        <taxon>Rosaceae</taxon>
        <taxon>Rosoideae</taxon>
        <taxon>Rosoideae incertae sedis</taxon>
        <taxon>Rosa</taxon>
    </lineage>
</organism>
<evidence type="ECO:0000313" key="3">
    <source>
        <dbReference type="Proteomes" id="UP000238479"/>
    </source>
</evidence>
<sequence>MKGKATLNNTWIIDTGASDHMTNDPSLVKNLRRSSQNIVSTADGTPTPVTGEGSIVVSDTLTLESVLVVPSLAYNLLFVGHSDSADSWLWC</sequence>
<dbReference type="AlphaFoldDB" id="A0A2P6QMY3"/>
<evidence type="ECO:0000259" key="1">
    <source>
        <dbReference type="Pfam" id="PF22936"/>
    </source>
</evidence>